<reference evidence="1" key="2">
    <citation type="journal article" date="2015" name="Data Brief">
        <title>Shoot transcriptome of the giant reed, Arundo donax.</title>
        <authorList>
            <person name="Barrero R.A."/>
            <person name="Guerrero F.D."/>
            <person name="Moolhuijzen P."/>
            <person name="Goolsby J.A."/>
            <person name="Tidwell J."/>
            <person name="Bellgard S.E."/>
            <person name="Bellgard M.I."/>
        </authorList>
    </citation>
    <scope>NUCLEOTIDE SEQUENCE</scope>
    <source>
        <tissue evidence="1">Shoot tissue taken approximately 20 cm above the soil surface</tissue>
    </source>
</reference>
<accession>A0A0A9AYS5</accession>
<protein>
    <submittedName>
        <fullName evidence="1">Uncharacterized protein</fullName>
    </submittedName>
</protein>
<dbReference type="EMBL" id="GBRH01245678">
    <property type="protein sequence ID" value="JAD52217.1"/>
    <property type="molecule type" value="Transcribed_RNA"/>
</dbReference>
<organism evidence="1">
    <name type="scientific">Arundo donax</name>
    <name type="common">Giant reed</name>
    <name type="synonym">Donax arundinaceus</name>
    <dbReference type="NCBI Taxonomy" id="35708"/>
    <lineage>
        <taxon>Eukaryota</taxon>
        <taxon>Viridiplantae</taxon>
        <taxon>Streptophyta</taxon>
        <taxon>Embryophyta</taxon>
        <taxon>Tracheophyta</taxon>
        <taxon>Spermatophyta</taxon>
        <taxon>Magnoliopsida</taxon>
        <taxon>Liliopsida</taxon>
        <taxon>Poales</taxon>
        <taxon>Poaceae</taxon>
        <taxon>PACMAD clade</taxon>
        <taxon>Arundinoideae</taxon>
        <taxon>Arundineae</taxon>
        <taxon>Arundo</taxon>
    </lineage>
</organism>
<reference evidence="1" key="1">
    <citation type="submission" date="2014-09" db="EMBL/GenBank/DDBJ databases">
        <authorList>
            <person name="Magalhaes I.L.F."/>
            <person name="Oliveira U."/>
            <person name="Santos F.R."/>
            <person name="Vidigal T.H.D.A."/>
            <person name="Brescovit A.D."/>
            <person name="Santos A.J."/>
        </authorList>
    </citation>
    <scope>NUCLEOTIDE SEQUENCE</scope>
    <source>
        <tissue evidence="1">Shoot tissue taken approximately 20 cm above the soil surface</tissue>
    </source>
</reference>
<sequence>MPMSLTTLLMNSQVHIHES</sequence>
<evidence type="ECO:0000313" key="1">
    <source>
        <dbReference type="EMBL" id="JAD52217.1"/>
    </source>
</evidence>
<dbReference type="AlphaFoldDB" id="A0A0A9AYS5"/>
<proteinExistence type="predicted"/>
<name>A0A0A9AYS5_ARUDO</name>